<accession>A0A1V1WBF4</accession>
<protein>
    <submittedName>
        <fullName evidence="5">Putative La1-like peptide</fullName>
    </submittedName>
</protein>
<comment type="subcellular location">
    <subcellularLocation>
        <location evidence="1">Secreted</location>
    </subcellularLocation>
</comment>
<evidence type="ECO:0000259" key="4">
    <source>
        <dbReference type="SMART" id="SM01318"/>
    </source>
</evidence>
<dbReference type="Pfam" id="PF15430">
    <property type="entry name" value="SVWC"/>
    <property type="match status" value="1"/>
</dbReference>
<evidence type="ECO:0000256" key="1">
    <source>
        <dbReference type="ARBA" id="ARBA00004613"/>
    </source>
</evidence>
<feature type="chain" id="PRO_5012279216" evidence="3">
    <location>
        <begin position="18"/>
        <end position="133"/>
    </location>
</feature>
<keyword evidence="2" id="KW-0964">Secreted</keyword>
<feature type="signal peptide" evidence="3">
    <location>
        <begin position="1"/>
        <end position="17"/>
    </location>
</feature>
<keyword evidence="3" id="KW-0732">Signal</keyword>
<dbReference type="SMART" id="SM01318">
    <property type="entry name" value="SVWC"/>
    <property type="match status" value="1"/>
</dbReference>
<feature type="domain" description="Single" evidence="4">
    <location>
        <begin position="39"/>
        <end position="107"/>
    </location>
</feature>
<evidence type="ECO:0000256" key="2">
    <source>
        <dbReference type="ARBA" id="ARBA00022525"/>
    </source>
</evidence>
<sequence>MDRNIILFFVLPFVVLGNDDLRFITYKNDVVFPLTEGKCNAGSGRLINQGDTWYSDEYCEKFKCLRTGILGHVEVRGCAPVYPIRPNCTVVHHKGVYPDCCDGDIVCNEQQEPKSDVEMAELIRALLEESNKK</sequence>
<reference evidence="5" key="1">
    <citation type="journal article" date="2016" name="Toxins">
        <title>Venom Gland Transcriptomic and Proteomic Analyses of the Enigmatic Scorpion Superstitionia donensis (Scorpiones: Superstitioniidae), with Insights on the Evolution of Its Venom Components.</title>
        <authorList>
            <person name="Santibanez-Lopez C.E."/>
            <person name="Cid-Uribe J.I."/>
            <person name="Batista C.V."/>
            <person name="Ortiz E."/>
            <person name="Possani L.D."/>
        </authorList>
    </citation>
    <scope>NUCLEOTIDE SEQUENCE</scope>
    <source>
        <strain evidence="5">Pooled</strain>
        <tissue evidence="5">Venom gland</tissue>
    </source>
</reference>
<dbReference type="GO" id="GO:0005576">
    <property type="term" value="C:extracellular region"/>
    <property type="evidence" value="ECO:0007669"/>
    <property type="project" value="UniProtKB-SubCell"/>
</dbReference>
<name>A0A1V1WBF4_9SCOR</name>
<dbReference type="InterPro" id="IPR029277">
    <property type="entry name" value="SVWC_dom"/>
</dbReference>
<dbReference type="EMBL" id="GFCD01000106">
    <property type="protein sequence ID" value="JAV45679.1"/>
    <property type="molecule type" value="Transcribed_RNA"/>
</dbReference>
<dbReference type="AlphaFoldDB" id="A0A1V1WBF4"/>
<proteinExistence type="predicted"/>
<evidence type="ECO:0000313" key="5">
    <source>
        <dbReference type="EMBL" id="JAV45679.1"/>
    </source>
</evidence>
<evidence type="ECO:0000256" key="3">
    <source>
        <dbReference type="SAM" id="SignalP"/>
    </source>
</evidence>
<organism evidence="5">
    <name type="scientific">Superstitionia donensis</name>
    <dbReference type="NCBI Taxonomy" id="311983"/>
    <lineage>
        <taxon>Eukaryota</taxon>
        <taxon>Metazoa</taxon>
        <taxon>Ecdysozoa</taxon>
        <taxon>Arthropoda</taxon>
        <taxon>Chelicerata</taxon>
        <taxon>Arachnida</taxon>
        <taxon>Scorpiones</taxon>
        <taxon>Iurida</taxon>
        <taxon>Chactoidea</taxon>
        <taxon>Superstitionidae</taxon>
        <taxon>Superstitionia</taxon>
    </lineage>
</organism>